<gene>
    <name evidence="2" type="ORF">PCAR00345_LOCUS19119</name>
</gene>
<dbReference type="InterPro" id="IPR000261">
    <property type="entry name" value="EH_dom"/>
</dbReference>
<dbReference type="EMBL" id="HBIZ01030010">
    <property type="protein sequence ID" value="CAE0766507.1"/>
    <property type="molecule type" value="Transcribed_RNA"/>
</dbReference>
<evidence type="ECO:0000259" key="1">
    <source>
        <dbReference type="PROSITE" id="PS50031"/>
    </source>
</evidence>
<dbReference type="Gene3D" id="1.10.238.10">
    <property type="entry name" value="EF-hand"/>
    <property type="match status" value="1"/>
</dbReference>
<protein>
    <recommendedName>
        <fullName evidence="1">EH domain-containing protein</fullName>
    </recommendedName>
</protein>
<accession>A0A7S4BHW6</accession>
<evidence type="ECO:0000313" key="2">
    <source>
        <dbReference type="EMBL" id="CAE0766507.1"/>
    </source>
</evidence>
<dbReference type="AlphaFoldDB" id="A0A7S4BHW6"/>
<dbReference type="PROSITE" id="PS50031">
    <property type="entry name" value="EH"/>
    <property type="match status" value="1"/>
</dbReference>
<name>A0A7S4BHW6_CHRCT</name>
<feature type="domain" description="EH" evidence="1">
    <location>
        <begin position="20"/>
        <end position="86"/>
    </location>
</feature>
<organism evidence="2">
    <name type="scientific">Chrysotila carterae</name>
    <name type="common">Marine alga</name>
    <name type="synonym">Syracosphaera carterae</name>
    <dbReference type="NCBI Taxonomy" id="13221"/>
    <lineage>
        <taxon>Eukaryota</taxon>
        <taxon>Haptista</taxon>
        <taxon>Haptophyta</taxon>
        <taxon>Prymnesiophyceae</taxon>
        <taxon>Isochrysidales</taxon>
        <taxon>Isochrysidaceae</taxon>
        <taxon>Chrysotila</taxon>
    </lineage>
</organism>
<dbReference type="SUPFAM" id="SSF47473">
    <property type="entry name" value="EF-hand"/>
    <property type="match status" value="1"/>
</dbReference>
<reference evidence="2" key="1">
    <citation type="submission" date="2021-01" db="EMBL/GenBank/DDBJ databases">
        <authorList>
            <person name="Corre E."/>
            <person name="Pelletier E."/>
            <person name="Niang G."/>
            <person name="Scheremetjew M."/>
            <person name="Finn R."/>
            <person name="Kale V."/>
            <person name="Holt S."/>
            <person name="Cochrane G."/>
            <person name="Meng A."/>
            <person name="Brown T."/>
            <person name="Cohen L."/>
        </authorList>
    </citation>
    <scope>NUCLEOTIDE SEQUENCE</scope>
    <source>
        <strain evidence="2">CCMP645</strain>
    </source>
</reference>
<dbReference type="InterPro" id="IPR011992">
    <property type="entry name" value="EF-hand-dom_pair"/>
</dbReference>
<proteinExistence type="predicted"/>
<sequence length="109" mass="12272">MADYTVSRSTSPMVPLNSGDIGRYDGYFAHIDQSRRGVVSIDDAWQLFEKSPLEPEQLDAILDLVLNPSDEQFTLPQFRAACHLIALTSQVVLRPQNSQRDVGLSQYEM</sequence>